<keyword evidence="3" id="KW-1185">Reference proteome</keyword>
<proteinExistence type="predicted"/>
<dbReference type="EMBL" id="JABDTM020020729">
    <property type="protein sequence ID" value="KAH0816906.1"/>
    <property type="molecule type" value="Genomic_DNA"/>
</dbReference>
<reference evidence="2" key="1">
    <citation type="journal article" date="2020" name="J Insects Food Feed">
        <title>The yellow mealworm (Tenebrio molitor) genome: a resource for the emerging insects as food and feed industry.</title>
        <authorList>
            <person name="Eriksson T."/>
            <person name="Andere A."/>
            <person name="Kelstrup H."/>
            <person name="Emery V."/>
            <person name="Picard C."/>
        </authorList>
    </citation>
    <scope>NUCLEOTIDE SEQUENCE</scope>
    <source>
        <strain evidence="2">Stoneville</strain>
        <tissue evidence="2">Whole head</tissue>
    </source>
</reference>
<dbReference type="Proteomes" id="UP000719412">
    <property type="component" value="Unassembled WGS sequence"/>
</dbReference>
<feature type="coiled-coil region" evidence="1">
    <location>
        <begin position="49"/>
        <end position="106"/>
    </location>
</feature>
<comment type="caution">
    <text evidence="2">The sequence shown here is derived from an EMBL/GenBank/DDBJ whole genome shotgun (WGS) entry which is preliminary data.</text>
</comment>
<accession>A0A8J6LL42</accession>
<protein>
    <submittedName>
        <fullName evidence="2">Uncharacterized protein</fullName>
    </submittedName>
</protein>
<dbReference type="AlphaFoldDB" id="A0A8J6LL42"/>
<gene>
    <name evidence="2" type="ORF">GEV33_005884</name>
</gene>
<keyword evidence="1" id="KW-0175">Coiled coil</keyword>
<sequence length="133" mass="15748">MNTTRRDVEDTIKENREECMLMKGGGDFSRRKGRAKEEQKKVAVKIWDNQELEEDRRLDKARFEEQEVEKMAVELKEGAKETGKKNECWEKESEQLKKKAVKALREWTRTKINRNSFVEAKGREKTEKKNGGR</sequence>
<reference evidence="2" key="2">
    <citation type="submission" date="2021-08" db="EMBL/GenBank/DDBJ databases">
        <authorList>
            <person name="Eriksson T."/>
        </authorList>
    </citation>
    <scope>NUCLEOTIDE SEQUENCE</scope>
    <source>
        <strain evidence="2">Stoneville</strain>
        <tissue evidence="2">Whole head</tissue>
    </source>
</reference>
<organism evidence="2 3">
    <name type="scientific">Tenebrio molitor</name>
    <name type="common">Yellow mealworm beetle</name>
    <dbReference type="NCBI Taxonomy" id="7067"/>
    <lineage>
        <taxon>Eukaryota</taxon>
        <taxon>Metazoa</taxon>
        <taxon>Ecdysozoa</taxon>
        <taxon>Arthropoda</taxon>
        <taxon>Hexapoda</taxon>
        <taxon>Insecta</taxon>
        <taxon>Pterygota</taxon>
        <taxon>Neoptera</taxon>
        <taxon>Endopterygota</taxon>
        <taxon>Coleoptera</taxon>
        <taxon>Polyphaga</taxon>
        <taxon>Cucujiformia</taxon>
        <taxon>Tenebrionidae</taxon>
        <taxon>Tenebrio</taxon>
    </lineage>
</organism>
<evidence type="ECO:0000313" key="2">
    <source>
        <dbReference type="EMBL" id="KAH0816906.1"/>
    </source>
</evidence>
<evidence type="ECO:0000256" key="1">
    <source>
        <dbReference type="SAM" id="Coils"/>
    </source>
</evidence>
<evidence type="ECO:0000313" key="3">
    <source>
        <dbReference type="Proteomes" id="UP000719412"/>
    </source>
</evidence>
<name>A0A8J6LL42_TENMO</name>